<dbReference type="Proteomes" id="UP000697107">
    <property type="component" value="Unassembled WGS sequence"/>
</dbReference>
<dbReference type="EMBL" id="RCMG01000143">
    <property type="protein sequence ID" value="KAG2861823.1"/>
    <property type="molecule type" value="Genomic_DNA"/>
</dbReference>
<evidence type="ECO:0000313" key="3">
    <source>
        <dbReference type="EMBL" id="KAG2921176.1"/>
    </source>
</evidence>
<dbReference type="Proteomes" id="UP000735874">
    <property type="component" value="Unassembled WGS sequence"/>
</dbReference>
<evidence type="ECO:0000313" key="5">
    <source>
        <dbReference type="Proteomes" id="UP000697107"/>
    </source>
</evidence>
<protein>
    <submittedName>
        <fullName evidence="4">Uncharacterized protein</fullName>
    </submittedName>
</protein>
<dbReference type="EMBL" id="RCMI01000268">
    <property type="protein sequence ID" value="KAG2921176.1"/>
    <property type="molecule type" value="Genomic_DNA"/>
</dbReference>
<dbReference type="EMBL" id="RCMK01000967">
    <property type="protein sequence ID" value="KAG2906226.1"/>
    <property type="molecule type" value="Genomic_DNA"/>
</dbReference>
<accession>A0A8T1FPD9</accession>
<comment type="caution">
    <text evidence="4">The sequence shown here is derived from an EMBL/GenBank/DDBJ whole genome shotgun (WGS) entry which is preliminary data.</text>
</comment>
<gene>
    <name evidence="1" type="ORF">PC113_g6809</name>
    <name evidence="3" type="ORF">PC115_g9627</name>
    <name evidence="2" type="ORF">PC117_g20558</name>
    <name evidence="4" type="ORF">PC118_g13322</name>
</gene>
<name>A0A8T1FPD9_9STRA</name>
<dbReference type="AlphaFoldDB" id="A0A8T1FPD9"/>
<proteinExistence type="predicted"/>
<evidence type="ECO:0000313" key="2">
    <source>
        <dbReference type="EMBL" id="KAG2906226.1"/>
    </source>
</evidence>
<dbReference type="Proteomes" id="UP000774804">
    <property type="component" value="Unassembled WGS sequence"/>
</dbReference>
<organism evidence="4 5">
    <name type="scientific">Phytophthora cactorum</name>
    <dbReference type="NCBI Taxonomy" id="29920"/>
    <lineage>
        <taxon>Eukaryota</taxon>
        <taxon>Sar</taxon>
        <taxon>Stramenopiles</taxon>
        <taxon>Oomycota</taxon>
        <taxon>Peronosporomycetes</taxon>
        <taxon>Peronosporales</taxon>
        <taxon>Peronosporaceae</taxon>
        <taxon>Phytophthora</taxon>
    </lineage>
</organism>
<evidence type="ECO:0000313" key="1">
    <source>
        <dbReference type="EMBL" id="KAG2861823.1"/>
    </source>
</evidence>
<evidence type="ECO:0000313" key="4">
    <source>
        <dbReference type="EMBL" id="KAG2976627.1"/>
    </source>
</evidence>
<dbReference type="EMBL" id="RCML01000454">
    <property type="protein sequence ID" value="KAG2976627.1"/>
    <property type="molecule type" value="Genomic_DNA"/>
</dbReference>
<reference evidence="4" key="1">
    <citation type="submission" date="2018-10" db="EMBL/GenBank/DDBJ databases">
        <title>Effector identification in a new, highly contiguous assembly of the strawberry crown rot pathogen Phytophthora cactorum.</title>
        <authorList>
            <person name="Armitage A.D."/>
            <person name="Nellist C.F."/>
            <person name="Bates H."/>
            <person name="Vickerstaff R.J."/>
            <person name="Harrison R.J."/>
        </authorList>
    </citation>
    <scope>NUCLEOTIDE SEQUENCE</scope>
    <source>
        <strain evidence="1">15-7</strain>
        <strain evidence="3">4032</strain>
        <strain evidence="2">4040</strain>
        <strain evidence="4">P415</strain>
    </source>
</reference>
<sequence>MDPPRARRPASSNIQRTDDKFIFSEGVASKSRLTSWEGCFPVEGVVTNGQIQHYTEQPGLVDGCDQHYTRAFLDCPAQP</sequence>
<dbReference type="Proteomes" id="UP000736787">
    <property type="component" value="Unassembled WGS sequence"/>
</dbReference>